<dbReference type="InterPro" id="IPR011041">
    <property type="entry name" value="Quinoprot_gluc/sorb_DH_b-prop"/>
</dbReference>
<proteinExistence type="predicted"/>
<keyword evidence="3" id="KW-1185">Reference proteome</keyword>
<dbReference type="InterPro" id="IPR012938">
    <property type="entry name" value="Glc/Sorbosone_DH"/>
</dbReference>
<reference evidence="2 3" key="1">
    <citation type="submission" date="2016-10" db="EMBL/GenBank/DDBJ databases">
        <authorList>
            <person name="de Groot N.N."/>
        </authorList>
    </citation>
    <scope>NUCLEOTIDE SEQUENCE [LARGE SCALE GENOMIC DNA]</scope>
    <source>
        <strain evidence="2 3">DSM 19938</strain>
    </source>
</reference>
<gene>
    <name evidence="2" type="ORF">SAMN04487995_3546</name>
</gene>
<dbReference type="RefSeq" id="WP_090337387.1">
    <property type="nucleotide sequence ID" value="NZ_FNXY01000005.1"/>
</dbReference>
<feature type="domain" description="Glucose/Sorbosone dehydrogenase" evidence="1">
    <location>
        <begin position="43"/>
        <end position="378"/>
    </location>
</feature>
<accession>A0A1H6WM37</accession>
<dbReference type="NCBIfam" id="TIGR04183">
    <property type="entry name" value="Por_Secre_tail"/>
    <property type="match status" value="1"/>
</dbReference>
<dbReference type="InterPro" id="IPR026444">
    <property type="entry name" value="Secre_tail"/>
</dbReference>
<sequence length="572" mass="62819">MKKIDSTSTMVYLTSLLFFCLSFSAIFSKAQPTVKFDPVITGLSSPMQIVHAGDGTDRLFIVQKGGSIEVYDDQYISKGTFLTITDLVSSGEQGLLSMAFHPNYATNGFFFIYYTNTAGDLVVKRFKVSSDMNVADPSSGVVVLTIPHPGQANHNGGEMHFGLDGYLYISTGDGGGGDDPNNNAQNTNVLLGKILRINVNTSLTAPYYSNPADNPFNGTDGEKNEVFAVGLRNPFRWSFDRQTNDMWIGDVGQGAEEEINRRTALTTLGANYGWRCYEGNGAHITGGCADESQFHFPIHTYPTGSAAGQSVVGGIVYRGVQSPLLRGYYIGTDFYSGDLHIIGPFNDPEDVATTSVLSSTYTSISDFGESENGEMFAVQLSTGTIYALSDSEPLPVTLMNFTGTQSYEAVRLTWETTLETDFRQFDIEYSSNAKVFNKIGTVESRKNSTGSSYQFSHIITSEGPKYYRLKMVDDDNTFKYSKIISLGQNTEELTANFIRPSFIDNKTLNVLLEEPFHSLELVSTNGSILFKKDISSQTGNFTIPMETTASGMYIVRLQSENKIVNQKILVSQ</sequence>
<dbReference type="InterPro" id="IPR013783">
    <property type="entry name" value="Ig-like_fold"/>
</dbReference>
<dbReference type="Gene3D" id="2.120.10.30">
    <property type="entry name" value="TolB, C-terminal domain"/>
    <property type="match status" value="1"/>
</dbReference>
<organism evidence="2 3">
    <name type="scientific">Dyadobacter koreensis</name>
    <dbReference type="NCBI Taxonomy" id="408657"/>
    <lineage>
        <taxon>Bacteria</taxon>
        <taxon>Pseudomonadati</taxon>
        <taxon>Bacteroidota</taxon>
        <taxon>Cytophagia</taxon>
        <taxon>Cytophagales</taxon>
        <taxon>Spirosomataceae</taxon>
        <taxon>Dyadobacter</taxon>
    </lineage>
</organism>
<name>A0A1H6WM37_9BACT</name>
<dbReference type="Gene3D" id="2.60.40.10">
    <property type="entry name" value="Immunoglobulins"/>
    <property type="match status" value="1"/>
</dbReference>
<evidence type="ECO:0000259" key="1">
    <source>
        <dbReference type="Pfam" id="PF07995"/>
    </source>
</evidence>
<dbReference type="Pfam" id="PF07995">
    <property type="entry name" value="GSDH"/>
    <property type="match status" value="1"/>
</dbReference>
<dbReference type="Proteomes" id="UP000199532">
    <property type="component" value="Unassembled WGS sequence"/>
</dbReference>
<evidence type="ECO:0000313" key="2">
    <source>
        <dbReference type="EMBL" id="SEJ16244.1"/>
    </source>
</evidence>
<dbReference type="PANTHER" id="PTHR19328:SF75">
    <property type="entry name" value="ALDOSE SUGAR DEHYDROGENASE YLII"/>
    <property type="match status" value="1"/>
</dbReference>
<dbReference type="SUPFAM" id="SSF50952">
    <property type="entry name" value="Soluble quinoprotein glucose dehydrogenase"/>
    <property type="match status" value="1"/>
</dbReference>
<dbReference type="InterPro" id="IPR011042">
    <property type="entry name" value="6-blade_b-propeller_TolB-like"/>
</dbReference>
<dbReference type="PANTHER" id="PTHR19328">
    <property type="entry name" value="HEDGEHOG-INTERACTING PROTEIN"/>
    <property type="match status" value="1"/>
</dbReference>
<dbReference type="AlphaFoldDB" id="A0A1H6WM37"/>
<dbReference type="EMBL" id="FNXY01000005">
    <property type="protein sequence ID" value="SEJ16244.1"/>
    <property type="molecule type" value="Genomic_DNA"/>
</dbReference>
<evidence type="ECO:0000313" key="3">
    <source>
        <dbReference type="Proteomes" id="UP000199532"/>
    </source>
</evidence>
<dbReference type="STRING" id="408657.SAMN04487995_3546"/>
<protein>
    <submittedName>
        <fullName evidence="2">Por secretion system C-terminal sorting domain-containing protein</fullName>
    </submittedName>
</protein>
<dbReference type="OrthoDB" id="9770043at2"/>